<comment type="caution">
    <text evidence="2">The sequence shown here is derived from an EMBL/GenBank/DDBJ whole genome shotgun (WGS) entry which is preliminary data.</text>
</comment>
<organism evidence="2 3">
    <name type="scientific">Triangularia setosa</name>
    <dbReference type="NCBI Taxonomy" id="2587417"/>
    <lineage>
        <taxon>Eukaryota</taxon>
        <taxon>Fungi</taxon>
        <taxon>Dikarya</taxon>
        <taxon>Ascomycota</taxon>
        <taxon>Pezizomycotina</taxon>
        <taxon>Sordariomycetes</taxon>
        <taxon>Sordariomycetidae</taxon>
        <taxon>Sordariales</taxon>
        <taxon>Podosporaceae</taxon>
        <taxon>Triangularia</taxon>
    </lineage>
</organism>
<evidence type="ECO:0000313" key="3">
    <source>
        <dbReference type="Proteomes" id="UP001302321"/>
    </source>
</evidence>
<feature type="compositionally biased region" description="Polar residues" evidence="1">
    <location>
        <begin position="217"/>
        <end position="227"/>
    </location>
</feature>
<reference evidence="2" key="1">
    <citation type="journal article" date="2023" name="Mol. Phylogenet. Evol.">
        <title>Genome-scale phylogeny and comparative genomics of the fungal order Sordariales.</title>
        <authorList>
            <person name="Hensen N."/>
            <person name="Bonometti L."/>
            <person name="Westerberg I."/>
            <person name="Brannstrom I.O."/>
            <person name="Guillou S."/>
            <person name="Cros-Aarteil S."/>
            <person name="Calhoun S."/>
            <person name="Haridas S."/>
            <person name="Kuo A."/>
            <person name="Mondo S."/>
            <person name="Pangilinan J."/>
            <person name="Riley R."/>
            <person name="LaButti K."/>
            <person name="Andreopoulos B."/>
            <person name="Lipzen A."/>
            <person name="Chen C."/>
            <person name="Yan M."/>
            <person name="Daum C."/>
            <person name="Ng V."/>
            <person name="Clum A."/>
            <person name="Steindorff A."/>
            <person name="Ohm R.A."/>
            <person name="Martin F."/>
            <person name="Silar P."/>
            <person name="Natvig D.O."/>
            <person name="Lalanne C."/>
            <person name="Gautier V."/>
            <person name="Ament-Velasquez S.L."/>
            <person name="Kruys A."/>
            <person name="Hutchinson M.I."/>
            <person name="Powell A.J."/>
            <person name="Barry K."/>
            <person name="Miller A.N."/>
            <person name="Grigoriev I.V."/>
            <person name="Debuchy R."/>
            <person name="Gladieux P."/>
            <person name="Hiltunen Thoren M."/>
            <person name="Johannesson H."/>
        </authorList>
    </citation>
    <scope>NUCLEOTIDE SEQUENCE</scope>
    <source>
        <strain evidence="2">CBS 892.96</strain>
    </source>
</reference>
<accession>A0AAN6WJQ7</accession>
<gene>
    <name evidence="2" type="ORF">QBC36DRAFT_97466</name>
</gene>
<feature type="compositionally biased region" description="Low complexity" evidence="1">
    <location>
        <begin position="228"/>
        <end position="240"/>
    </location>
</feature>
<feature type="region of interest" description="Disordered" evidence="1">
    <location>
        <begin position="424"/>
        <end position="524"/>
    </location>
</feature>
<feature type="region of interest" description="Disordered" evidence="1">
    <location>
        <begin position="204"/>
        <end position="240"/>
    </location>
</feature>
<feature type="region of interest" description="Disordered" evidence="1">
    <location>
        <begin position="541"/>
        <end position="566"/>
    </location>
</feature>
<name>A0AAN6WJQ7_9PEZI</name>
<dbReference type="AlphaFoldDB" id="A0AAN6WJQ7"/>
<protein>
    <submittedName>
        <fullName evidence="2">Uncharacterized protein</fullName>
    </submittedName>
</protein>
<feature type="compositionally biased region" description="Low complexity" evidence="1">
    <location>
        <begin position="507"/>
        <end position="522"/>
    </location>
</feature>
<proteinExistence type="predicted"/>
<feature type="compositionally biased region" description="Polar residues" evidence="1">
    <location>
        <begin position="428"/>
        <end position="506"/>
    </location>
</feature>
<feature type="region of interest" description="Disordered" evidence="1">
    <location>
        <begin position="286"/>
        <end position="332"/>
    </location>
</feature>
<dbReference type="Proteomes" id="UP001302321">
    <property type="component" value="Unassembled WGS sequence"/>
</dbReference>
<sequence>MSFQPPATPRKQIVIGGHMAKAKGSHPNSSCSRTSTGRQLRYGHCPTCKLGILERRRNNPEGKGPDAGLWRLSCTRYSAVPPCRHYEAFQEDPAIIWQRKQNELGKGLCPECHFGRLVERIKNPFDFTEKYTECSRRGEEGGGCNYRRLITKGKTEADKKDMEMPNVNNVDQDDISNMNQDAGESKPVTKANHTHTEEVVKPDNETANAVTPEPATFTEQTTEGPSVSKTSGTLNTSTTTVSPKDKVKITIDLTLDDDEDDAKYGSVSACYPASSAVYPAQTRLFQSPASPRNPQGMLPPKKMMPQPSTLQKSASTTPKGHSSILITPRKSPMLGGQSPFSGKLMPAAKIPGLVNTPTKPPGTVGQHYSAYATTTPVSNRSNKTFSVPVTVPHKRTREDEFVKFDEFDDLDSDVKNAMVELADKFDKPSTSNNLNNRNQARGQVNNTPSNRFSNQTRYQGNNSFNSYTTTPVYRQFNRPPNHQFNNPVQGYSQFSHPPNPQSHNQMNNPVSNSRNNVPNSSPWDTYQANRLTNSQFLKTDVNNQSNHPISNHASTNVPKPTSTKCQKQDEFDEFDDSDDQELMALAEKTEKKFFSSKKY</sequence>
<evidence type="ECO:0000256" key="1">
    <source>
        <dbReference type="SAM" id="MobiDB-lite"/>
    </source>
</evidence>
<feature type="compositionally biased region" description="Polar residues" evidence="1">
    <location>
        <begin position="541"/>
        <end position="565"/>
    </location>
</feature>
<keyword evidence="3" id="KW-1185">Reference proteome</keyword>
<evidence type="ECO:0000313" key="2">
    <source>
        <dbReference type="EMBL" id="KAK4181397.1"/>
    </source>
</evidence>
<dbReference type="EMBL" id="MU866087">
    <property type="protein sequence ID" value="KAK4181397.1"/>
    <property type="molecule type" value="Genomic_DNA"/>
</dbReference>
<feature type="compositionally biased region" description="Polar residues" evidence="1">
    <location>
        <begin position="306"/>
        <end position="320"/>
    </location>
</feature>
<reference evidence="2" key="2">
    <citation type="submission" date="2023-05" db="EMBL/GenBank/DDBJ databases">
        <authorList>
            <consortium name="Lawrence Berkeley National Laboratory"/>
            <person name="Steindorff A."/>
            <person name="Hensen N."/>
            <person name="Bonometti L."/>
            <person name="Westerberg I."/>
            <person name="Brannstrom I.O."/>
            <person name="Guillou S."/>
            <person name="Cros-Aarteil S."/>
            <person name="Calhoun S."/>
            <person name="Haridas S."/>
            <person name="Kuo A."/>
            <person name="Mondo S."/>
            <person name="Pangilinan J."/>
            <person name="Riley R."/>
            <person name="Labutti K."/>
            <person name="Andreopoulos B."/>
            <person name="Lipzen A."/>
            <person name="Chen C."/>
            <person name="Yanf M."/>
            <person name="Daum C."/>
            <person name="Ng V."/>
            <person name="Clum A."/>
            <person name="Ohm R."/>
            <person name="Martin F."/>
            <person name="Silar P."/>
            <person name="Natvig D."/>
            <person name="Lalanne C."/>
            <person name="Gautier V."/>
            <person name="Ament-Velasquez S.L."/>
            <person name="Kruys A."/>
            <person name="Hutchinson M.I."/>
            <person name="Powell A.J."/>
            <person name="Barry K."/>
            <person name="Miller A.N."/>
            <person name="Grigoriev I.V."/>
            <person name="Debuchy R."/>
            <person name="Gladieux P."/>
            <person name="Thoren M.H."/>
            <person name="Johannesson H."/>
        </authorList>
    </citation>
    <scope>NUCLEOTIDE SEQUENCE</scope>
    <source>
        <strain evidence="2">CBS 892.96</strain>
    </source>
</reference>